<evidence type="ECO:0000256" key="12">
    <source>
        <dbReference type="ARBA" id="ARBA00023306"/>
    </source>
</evidence>
<evidence type="ECO:0000256" key="14">
    <source>
        <dbReference type="ARBA" id="ARBA00025923"/>
    </source>
</evidence>
<keyword evidence="7" id="KW-0159">Chromosome partition</keyword>
<feature type="compositionally biased region" description="Polar residues" evidence="16">
    <location>
        <begin position="469"/>
        <end position="485"/>
    </location>
</feature>
<keyword evidence="10" id="KW-0238">DNA-binding</keyword>
<feature type="transmembrane region" description="Helical" evidence="17">
    <location>
        <begin position="83"/>
        <end position="103"/>
    </location>
</feature>
<dbReference type="Pfam" id="PF09397">
    <property type="entry name" value="FtsK_gamma"/>
    <property type="match status" value="1"/>
</dbReference>
<keyword evidence="6 15" id="KW-0547">Nucleotide-binding</keyword>
<dbReference type="Pfam" id="PF01580">
    <property type="entry name" value="FtsK_SpoIIIE"/>
    <property type="match status" value="1"/>
</dbReference>
<dbReference type="InterPro" id="IPR050206">
    <property type="entry name" value="FtsK/SpoIIIE/SftA"/>
</dbReference>
<keyword evidence="9 17" id="KW-1133">Transmembrane helix</keyword>
<dbReference type="Gene3D" id="3.30.980.40">
    <property type="match status" value="1"/>
</dbReference>
<feature type="domain" description="FtsK" evidence="18">
    <location>
        <begin position="727"/>
        <end position="946"/>
    </location>
</feature>
<comment type="subunit">
    <text evidence="14">Homohexamer. Forms a ring that surrounds DNA.</text>
</comment>
<evidence type="ECO:0000256" key="2">
    <source>
        <dbReference type="ARBA" id="ARBA00006474"/>
    </source>
</evidence>
<dbReference type="SMART" id="SM00382">
    <property type="entry name" value="AAA"/>
    <property type="match status" value="1"/>
</dbReference>
<dbReference type="SUPFAM" id="SSF46785">
    <property type="entry name" value="Winged helix' DNA-binding domain"/>
    <property type="match status" value="1"/>
</dbReference>
<dbReference type="RefSeq" id="WP_420904331.1">
    <property type="nucleotide sequence ID" value="NZ_BAAFGK010000004.1"/>
</dbReference>
<feature type="region of interest" description="Disordered" evidence="16">
    <location>
        <begin position="1075"/>
        <end position="1094"/>
    </location>
</feature>
<evidence type="ECO:0000256" key="10">
    <source>
        <dbReference type="ARBA" id="ARBA00023125"/>
    </source>
</evidence>
<reference evidence="19 20" key="1">
    <citation type="submission" date="2024-09" db="EMBL/GenBank/DDBJ databases">
        <title>Draft genome sequence of Candidatus Magnetaquicoccaceae bacterium FCR-1.</title>
        <authorList>
            <person name="Shimoshige H."/>
            <person name="Shimamura S."/>
            <person name="Taoka A."/>
            <person name="Kobayashi H."/>
            <person name="Maekawa T."/>
        </authorList>
    </citation>
    <scope>NUCLEOTIDE SEQUENCE [LARGE SCALE GENOMIC DNA]</scope>
    <source>
        <strain evidence="19 20">FCR-1</strain>
    </source>
</reference>
<evidence type="ECO:0000256" key="17">
    <source>
        <dbReference type="SAM" id="Phobius"/>
    </source>
</evidence>
<keyword evidence="12" id="KW-0131">Cell cycle</keyword>
<evidence type="ECO:0000256" key="3">
    <source>
        <dbReference type="ARBA" id="ARBA00022475"/>
    </source>
</evidence>
<keyword evidence="4" id="KW-0132">Cell division</keyword>
<dbReference type="InterPro" id="IPR003593">
    <property type="entry name" value="AAA+_ATPase"/>
</dbReference>
<proteinExistence type="inferred from homology"/>
<dbReference type="InterPro" id="IPR025199">
    <property type="entry name" value="FtsK_4TM"/>
</dbReference>
<sequence>MTTKRRPTPTAPKAAADAPLTPGAQIVREALGLIMLFLGAFLLLTLLSHNPEDPSFNYASDNAAVHNLAGRTGALLSDGLYQALGYGAFWLVFFLLVPGYRLLRSKPEEIFYLDRVMAAPMVALVTMTLHALLTNTTSSPDAFPPAGPGGVIGGAMAETMRHAFGLWGGLLLITPLGVLALMVLLRVSFTGIMEWVQDLREVSLPKPTSIPEARQMVSRSGADLFSKALSLSGKLLIGIVGVVAALPMLMHALHDRLRAAIPKARPTPPSSPAQPLGAPLLETRVEPVIDLPPTPAPELRDLLAKTALTAPESAPVMPAPVPEPPPREQDATPETERSAEAPVRTPEITAPPSEPITSASLFTGQRPEPTVAPVAPTRQESLQPAPPAEVVAANGAPGLSIEKATLSLSLGGSATPGVSIEQPRISFSLGSAPATPARDAQPDQANAKDADAAPARRQGVVFLKKSPEAETTGSALEMTSPSQPGSDFGERTDGSSSVSSLRPEPVELDPDEELPPDEGIPPLAPWSRASDNGMGFDGPGEAIPATRMPSPELSFADATLETYADPDLESEEDSDDACFDASSNLEDAPTPLPPLSLLALPEDTGYHGPSREELQSTARLLEQKLEDFKVKGQIIDAHPGPVITTYELDPAPGLRAAKVIGLADDLARSISAVSVRVVGNIPGKNVIGIEIPNANRRTVYLREILDSDIFRQVKSPLAMALGSDINGRPVVGNLAKMPHLLVAGTTGSGKSVAVNAMICSILFSCRPEDVRFLMVDPKMLELSIYEGIPHLLAPVVTDVNKAAALLKWAVAEMEERYRLMSELGVRNLSGYNQRIQECLISGEEPTRRVKVGFDPETGRPVEQEEPIPLEKKPLIVIIIDELADLMIQVGKDVEPAIARLAQMARAAGLHLIIATQRPSVDVITGLIKANFPTRLAFQVSSKIDSRTILDSMGADRLLGMGDGLFQPPGTGLLQRIHAPFVADGEVHTLVKFLKSTGRPEYDLSILAHGTGGDEGDDMGMGDGMTDEYDPLYDQAVAVVIRARKVSTSMVQRHFKIGYNRAARIVDRMAMDGLISEPNHSGKREVLAPNQGGER</sequence>
<keyword evidence="11 17" id="KW-0472">Membrane</keyword>
<dbReference type="PROSITE" id="PS50901">
    <property type="entry name" value="FTSK"/>
    <property type="match status" value="1"/>
</dbReference>
<dbReference type="InterPro" id="IPR036390">
    <property type="entry name" value="WH_DNA-bd_sf"/>
</dbReference>
<feature type="binding site" evidence="15">
    <location>
        <begin position="744"/>
        <end position="751"/>
    </location>
    <ligand>
        <name>ATP</name>
        <dbReference type="ChEBI" id="CHEBI:30616"/>
    </ligand>
</feature>
<dbReference type="Proteomes" id="UP001628193">
    <property type="component" value="Unassembled WGS sequence"/>
</dbReference>
<protein>
    <recommendedName>
        <fullName evidence="18">FtsK domain-containing protein</fullName>
    </recommendedName>
</protein>
<dbReference type="Gene3D" id="1.10.10.10">
    <property type="entry name" value="Winged helix-like DNA-binding domain superfamily/Winged helix DNA-binding domain"/>
    <property type="match status" value="1"/>
</dbReference>
<organism evidence="19 20">
    <name type="scientific">Candidatus Magnetaquiglobus chichijimensis</name>
    <dbReference type="NCBI Taxonomy" id="3141448"/>
    <lineage>
        <taxon>Bacteria</taxon>
        <taxon>Pseudomonadati</taxon>
        <taxon>Pseudomonadota</taxon>
        <taxon>Magnetococcia</taxon>
        <taxon>Magnetococcales</taxon>
        <taxon>Candidatus Magnetaquicoccaceae</taxon>
        <taxon>Candidatus Magnetaquiglobus</taxon>
    </lineage>
</organism>
<keyword evidence="20" id="KW-1185">Reference proteome</keyword>
<dbReference type="InterPro" id="IPR002543">
    <property type="entry name" value="FtsK_dom"/>
</dbReference>
<dbReference type="PANTHER" id="PTHR22683:SF41">
    <property type="entry name" value="DNA TRANSLOCASE FTSK"/>
    <property type="match status" value="1"/>
</dbReference>
<dbReference type="InterPro" id="IPR036388">
    <property type="entry name" value="WH-like_DNA-bd_sf"/>
</dbReference>
<evidence type="ECO:0000256" key="16">
    <source>
        <dbReference type="SAM" id="MobiDB-lite"/>
    </source>
</evidence>
<evidence type="ECO:0000256" key="4">
    <source>
        <dbReference type="ARBA" id="ARBA00022618"/>
    </source>
</evidence>
<accession>A0ABQ0C6W2</accession>
<dbReference type="Pfam" id="PF13491">
    <property type="entry name" value="FtsK_4TM"/>
    <property type="match status" value="1"/>
</dbReference>
<feature type="region of interest" description="Disordered" evidence="16">
    <location>
        <begin position="424"/>
        <end position="548"/>
    </location>
</feature>
<name>A0ABQ0C6W2_9PROT</name>
<evidence type="ECO:0000256" key="7">
    <source>
        <dbReference type="ARBA" id="ARBA00022829"/>
    </source>
</evidence>
<dbReference type="EMBL" id="BAAFGK010000004">
    <property type="protein sequence ID" value="GAB0056607.1"/>
    <property type="molecule type" value="Genomic_DNA"/>
</dbReference>
<dbReference type="SMART" id="SM00843">
    <property type="entry name" value="Ftsk_gamma"/>
    <property type="match status" value="1"/>
</dbReference>
<comment type="similarity">
    <text evidence="2">Belongs to the FtsK/SpoIIIE/SftA family.</text>
</comment>
<comment type="subcellular location">
    <subcellularLocation>
        <location evidence="1">Cell membrane</location>
        <topology evidence="1">Multi-pass membrane protein</topology>
    </subcellularLocation>
</comment>
<dbReference type="Pfam" id="PF17854">
    <property type="entry name" value="FtsK_alpha"/>
    <property type="match status" value="1"/>
</dbReference>
<feature type="transmembrane region" description="Helical" evidence="17">
    <location>
        <begin position="235"/>
        <end position="253"/>
    </location>
</feature>
<dbReference type="InterPro" id="IPR027417">
    <property type="entry name" value="P-loop_NTPase"/>
</dbReference>
<dbReference type="CDD" id="cd01127">
    <property type="entry name" value="TrwB_TraG_TraD_VirD4"/>
    <property type="match status" value="1"/>
</dbReference>
<evidence type="ECO:0000256" key="9">
    <source>
        <dbReference type="ARBA" id="ARBA00022989"/>
    </source>
</evidence>
<evidence type="ECO:0000256" key="6">
    <source>
        <dbReference type="ARBA" id="ARBA00022741"/>
    </source>
</evidence>
<evidence type="ECO:0000256" key="15">
    <source>
        <dbReference type="PROSITE-ProRule" id="PRU00289"/>
    </source>
</evidence>
<dbReference type="PANTHER" id="PTHR22683">
    <property type="entry name" value="SPORULATION PROTEIN RELATED"/>
    <property type="match status" value="1"/>
</dbReference>
<evidence type="ECO:0000256" key="8">
    <source>
        <dbReference type="ARBA" id="ARBA00022840"/>
    </source>
</evidence>
<evidence type="ECO:0000256" key="5">
    <source>
        <dbReference type="ARBA" id="ARBA00022692"/>
    </source>
</evidence>
<dbReference type="InterPro" id="IPR018541">
    <property type="entry name" value="Ftsk_gamma"/>
</dbReference>
<feature type="region of interest" description="Disordered" evidence="16">
    <location>
        <begin position="311"/>
        <end position="390"/>
    </location>
</feature>
<evidence type="ECO:0000259" key="18">
    <source>
        <dbReference type="PROSITE" id="PS50901"/>
    </source>
</evidence>
<feature type="transmembrane region" description="Helical" evidence="17">
    <location>
        <begin position="164"/>
        <end position="185"/>
    </location>
</feature>
<evidence type="ECO:0000313" key="19">
    <source>
        <dbReference type="EMBL" id="GAB0056607.1"/>
    </source>
</evidence>
<keyword evidence="5 17" id="KW-0812">Transmembrane</keyword>
<feature type="transmembrane region" description="Helical" evidence="17">
    <location>
        <begin position="115"/>
        <end position="133"/>
    </location>
</feature>
<keyword evidence="3" id="KW-1003">Cell membrane</keyword>
<dbReference type="SUPFAM" id="SSF52540">
    <property type="entry name" value="P-loop containing nucleoside triphosphate hydrolases"/>
    <property type="match status" value="1"/>
</dbReference>
<feature type="transmembrane region" description="Helical" evidence="17">
    <location>
        <begin position="30"/>
        <end position="48"/>
    </location>
</feature>
<comment type="caution">
    <text evidence="19">The sequence shown here is derived from an EMBL/GenBank/DDBJ whole genome shotgun (WGS) entry which is preliminary data.</text>
</comment>
<evidence type="ECO:0000313" key="20">
    <source>
        <dbReference type="Proteomes" id="UP001628193"/>
    </source>
</evidence>
<evidence type="ECO:0000256" key="13">
    <source>
        <dbReference type="ARBA" id="ARBA00024784"/>
    </source>
</evidence>
<feature type="compositionally biased region" description="Acidic residues" evidence="16">
    <location>
        <begin position="506"/>
        <end position="516"/>
    </location>
</feature>
<evidence type="ECO:0000256" key="1">
    <source>
        <dbReference type="ARBA" id="ARBA00004651"/>
    </source>
</evidence>
<keyword evidence="8 15" id="KW-0067">ATP-binding</keyword>
<gene>
    <name evidence="19" type="ORF">SIID45300_00915</name>
</gene>
<dbReference type="InterPro" id="IPR041027">
    <property type="entry name" value="FtsK_alpha"/>
</dbReference>
<feature type="compositionally biased region" description="Basic and acidic residues" evidence="16">
    <location>
        <begin position="325"/>
        <end position="339"/>
    </location>
</feature>
<comment type="function">
    <text evidence="13">Essential cell division protein that coordinates cell division and chromosome segregation. The N-terminus is involved in assembly of the cell-division machinery. The C-terminus functions as a DNA motor that moves dsDNA in an ATP-dependent manner towards the dif recombination site, which is located within the replication terminus region. Translocation stops specifically at Xer-dif sites, where FtsK interacts with the Xer recombinase, allowing activation of chromosome unlinking by recombination. FtsK orienting polar sequences (KOPS) guide the direction of DNA translocation. FtsK can remove proteins from DNA as it translocates, but translocation stops specifically at XerCD-dif site, thereby preventing removal of XerC and XerD from dif.</text>
</comment>
<evidence type="ECO:0000256" key="11">
    <source>
        <dbReference type="ARBA" id="ARBA00023136"/>
    </source>
</evidence>
<dbReference type="Gene3D" id="3.40.50.300">
    <property type="entry name" value="P-loop containing nucleotide triphosphate hydrolases"/>
    <property type="match status" value="1"/>
</dbReference>